<evidence type="ECO:0008006" key="4">
    <source>
        <dbReference type="Google" id="ProtNLM"/>
    </source>
</evidence>
<name>A0ABN8N1H1_9CNID</name>
<gene>
    <name evidence="2" type="ORF">PLOB_00045561</name>
</gene>
<feature type="transmembrane region" description="Helical" evidence="1">
    <location>
        <begin position="1049"/>
        <end position="1071"/>
    </location>
</feature>
<keyword evidence="3" id="KW-1185">Reference proteome</keyword>
<feature type="transmembrane region" description="Helical" evidence="1">
    <location>
        <begin position="1221"/>
        <end position="1242"/>
    </location>
</feature>
<evidence type="ECO:0000313" key="3">
    <source>
        <dbReference type="Proteomes" id="UP001159405"/>
    </source>
</evidence>
<reference evidence="2 3" key="1">
    <citation type="submission" date="2022-05" db="EMBL/GenBank/DDBJ databases">
        <authorList>
            <consortium name="Genoscope - CEA"/>
            <person name="William W."/>
        </authorList>
    </citation>
    <scope>NUCLEOTIDE SEQUENCE [LARGE SCALE GENOMIC DNA]</scope>
</reference>
<evidence type="ECO:0000256" key="1">
    <source>
        <dbReference type="SAM" id="Phobius"/>
    </source>
</evidence>
<dbReference type="SUPFAM" id="SSF51126">
    <property type="entry name" value="Pectin lyase-like"/>
    <property type="match status" value="2"/>
</dbReference>
<keyword evidence="1" id="KW-0812">Transmembrane</keyword>
<feature type="transmembrane region" description="Helical" evidence="1">
    <location>
        <begin position="1172"/>
        <end position="1200"/>
    </location>
</feature>
<keyword evidence="1" id="KW-0472">Membrane</keyword>
<feature type="transmembrane region" description="Helical" evidence="1">
    <location>
        <begin position="1262"/>
        <end position="1289"/>
    </location>
</feature>
<proteinExistence type="predicted"/>
<dbReference type="InterPro" id="IPR011050">
    <property type="entry name" value="Pectin_lyase_fold/virulence"/>
</dbReference>
<organism evidence="2 3">
    <name type="scientific">Porites lobata</name>
    <dbReference type="NCBI Taxonomy" id="104759"/>
    <lineage>
        <taxon>Eukaryota</taxon>
        <taxon>Metazoa</taxon>
        <taxon>Cnidaria</taxon>
        <taxon>Anthozoa</taxon>
        <taxon>Hexacorallia</taxon>
        <taxon>Scleractinia</taxon>
        <taxon>Fungiina</taxon>
        <taxon>Poritidae</taxon>
        <taxon>Porites</taxon>
    </lineage>
</organism>
<feature type="transmembrane region" description="Helical" evidence="1">
    <location>
        <begin position="1000"/>
        <end position="1016"/>
    </location>
</feature>
<comment type="caution">
    <text evidence="2">The sequence shown here is derived from an EMBL/GenBank/DDBJ whole genome shotgun (WGS) entry which is preliminary data.</text>
</comment>
<dbReference type="Proteomes" id="UP001159405">
    <property type="component" value="Unassembled WGS sequence"/>
</dbReference>
<feature type="transmembrane region" description="Helical" evidence="1">
    <location>
        <begin position="848"/>
        <end position="866"/>
    </location>
</feature>
<accession>A0ABN8N1H1</accession>
<sequence>MFTGCLEYQRTVHVSLRGNDTKRCGSIKKPCRTITKAVTRVSRDGMVILDGSGTAKQPYNCEQLTTRAHHPGIRVTRSVTMTSLPSTEAHVTCPKGFHFHGSNESLRISLSGLRFSKTTLKFIDCGDVQIINCTLRKRHSDKTARESAVILRVQKISKVNVTIRDSVFQNNSLCVRIYFEQRSLKTDRLFSLNVTNTKFLQNGFHTQSPERGAIVFSTNETLKKCFQTLYLQITMNEVHCLGGGGHFLDVDLPTAVTTEAYHNINLERNHFRTSRSLYYSRVSRATVAFVGLQCVNNSEVRCITVQSFTNANRTIDLKVNGSRFYNNKTNQAPTLHVTGITAQSGTIYIFNTSFVRSEVAVSFTSNFKVHFEAVTVISSLHAVRIIVYDKTGMNDSNFCLYASFNNCTFRNNLMDVFGLLNKTIRVFLGVTNTVFDGKEIQEKDAKKATFGIRIIIPFLDSQTPSKVNVEIENATFAGRPTNAFVFVAKGNKTITLRGCKFLDSFGPEKNEWIMRKYKNLPGYMTGQGAFLFLFDSDKLVDRGCVKGGERHDTHAQWIYNSRVLVENTLFQNNFGYEAGAIQIINGYVQFRRCNFTNNFALSNTGHVYVGYGSAKVEFQNCAFKREEKKGTFKGISFTVGRFLHSESGGPIKIKSTSFEENFSDRRARQRPILRISYGGYFDIDSNSTIQCPVGSSLHFYNYTHFHYDGAQDDTFCRINVTTVIFTCLMCPSKMYSLQSGFSRGLAVRKGFSCLECPFGAHCDATNNIVAKRDFWGYEITNSSNFSSLTFVPCPEKYCRRQKYYIYHQDFNRCYGYRQGVLCGRCAPGFTESLFSTKCRKAEECRCNFQLWLFMAIYTIVLTFYLLKKPPLVRFLKDQIFWFKRDRRQQNLQRDLVPVKEETENGYVRITFYFYQVFDLLSTTSVEMMMGKVPYISTMVAAFNFEVRILDEEIGCPFAGLTAVTKEMFLSALVFVAIGHVFTIYCLNLLVYRILKKHKPVLVHYVAVAMEILLLGYERLAETSFKLMHCVPIGSELRLYYDGNVVCWQWWQHCLLAFNVIFVVPFVGVLYLGSGKLYNKTISWKQFIGACIVPLPFLVYWLVKRSHTKQRGNPASQIRYSRLSSLFDDENASHDSEECTNEISNILLGPFRPPSAHDQGTLYWESVLIGRRLVLLIFRVFIPDSMVCFLCMSVACVLITVHHLIKKPFRDRTADSMETFSLITLSCIAIINVTTATLASSAVRPEGPNKSIIVVLRWIQVALLSFPFALFALLILFAFLSQLVRFVILLKRKIWKGSHRTGI</sequence>
<dbReference type="EMBL" id="CALNXK010000008">
    <property type="protein sequence ID" value="CAH3040905.1"/>
    <property type="molecule type" value="Genomic_DNA"/>
</dbReference>
<evidence type="ECO:0000313" key="2">
    <source>
        <dbReference type="EMBL" id="CAH3040905.1"/>
    </source>
</evidence>
<keyword evidence="1" id="KW-1133">Transmembrane helix</keyword>
<feature type="transmembrane region" description="Helical" evidence="1">
    <location>
        <begin position="969"/>
        <end position="991"/>
    </location>
</feature>
<feature type="transmembrane region" description="Helical" evidence="1">
    <location>
        <begin position="1083"/>
        <end position="1102"/>
    </location>
</feature>
<protein>
    <recommendedName>
        <fullName evidence="4">G protein-coupled receptor</fullName>
    </recommendedName>
</protein>